<evidence type="ECO:0000256" key="2">
    <source>
        <dbReference type="ARBA" id="ARBA00023015"/>
    </source>
</evidence>
<dbReference type="PANTHER" id="PTHR30293:SF0">
    <property type="entry name" value="NITROGEN ASSIMILATION REGULATORY PROTEIN NAC"/>
    <property type="match status" value="1"/>
</dbReference>
<keyword evidence="2" id="KW-0805">Transcription regulation</keyword>
<keyword evidence="9" id="KW-1185">Reference proteome</keyword>
<evidence type="ECO:0000259" key="7">
    <source>
        <dbReference type="PROSITE" id="PS50931"/>
    </source>
</evidence>
<comment type="similarity">
    <text evidence="1">Belongs to the LysR transcriptional regulatory family.</text>
</comment>
<dbReference type="PRINTS" id="PR00039">
    <property type="entry name" value="HTHLYSR"/>
</dbReference>
<dbReference type="FunFam" id="1.10.10.10:FF:000001">
    <property type="entry name" value="LysR family transcriptional regulator"/>
    <property type="match status" value="1"/>
</dbReference>
<dbReference type="Pfam" id="PF00126">
    <property type="entry name" value="HTH_1"/>
    <property type="match status" value="1"/>
</dbReference>
<dbReference type="Gene3D" id="1.10.10.10">
    <property type="entry name" value="Winged helix-like DNA-binding domain superfamily/Winged helix DNA-binding domain"/>
    <property type="match status" value="1"/>
</dbReference>
<dbReference type="GO" id="GO:0003677">
    <property type="term" value="F:DNA binding"/>
    <property type="evidence" value="ECO:0007669"/>
    <property type="project" value="UniProtKB-KW"/>
</dbReference>
<dbReference type="KEGG" id="mee:DA075_31020"/>
<dbReference type="SUPFAM" id="SSF53850">
    <property type="entry name" value="Periplasmic binding protein-like II"/>
    <property type="match status" value="1"/>
</dbReference>
<keyword evidence="4" id="KW-0010">Activator</keyword>
<dbReference type="InterPro" id="IPR000847">
    <property type="entry name" value="LysR_HTH_N"/>
</dbReference>
<reference evidence="8 9" key="1">
    <citation type="submission" date="2018-04" db="EMBL/GenBank/DDBJ databases">
        <title>Methylobacterium sp. PR1016A genome.</title>
        <authorList>
            <person name="Park W."/>
        </authorList>
    </citation>
    <scope>NUCLEOTIDE SEQUENCE [LARGE SCALE GENOMIC DNA]</scope>
    <source>
        <strain evidence="8 9">PR1016A</strain>
    </source>
</reference>
<dbReference type="InterPro" id="IPR036388">
    <property type="entry name" value="WH-like_DNA-bd_sf"/>
</dbReference>
<dbReference type="SUPFAM" id="SSF46785">
    <property type="entry name" value="Winged helix' DNA-binding domain"/>
    <property type="match status" value="1"/>
</dbReference>
<dbReference type="PROSITE" id="PS50931">
    <property type="entry name" value="HTH_LYSR"/>
    <property type="match status" value="1"/>
</dbReference>
<evidence type="ECO:0000256" key="1">
    <source>
        <dbReference type="ARBA" id="ARBA00009437"/>
    </source>
</evidence>
<dbReference type="Gene3D" id="3.40.190.290">
    <property type="match status" value="1"/>
</dbReference>
<dbReference type="EMBL" id="CP028844">
    <property type="protein sequence ID" value="AWB25338.1"/>
    <property type="molecule type" value="Genomic_DNA"/>
</dbReference>
<organism evidence="8 9">
    <name type="scientific">Methylobacterium currus</name>
    <dbReference type="NCBI Taxonomy" id="2051553"/>
    <lineage>
        <taxon>Bacteria</taxon>
        <taxon>Pseudomonadati</taxon>
        <taxon>Pseudomonadota</taxon>
        <taxon>Alphaproteobacteria</taxon>
        <taxon>Hyphomicrobiales</taxon>
        <taxon>Methylobacteriaceae</taxon>
        <taxon>Methylobacterium</taxon>
    </lineage>
</organism>
<dbReference type="PANTHER" id="PTHR30293">
    <property type="entry name" value="TRANSCRIPTIONAL REGULATORY PROTEIN NAC-RELATED"/>
    <property type="match status" value="1"/>
</dbReference>
<dbReference type="AlphaFoldDB" id="A0A2R4WUX9"/>
<gene>
    <name evidence="8" type="ORF">DA075_31020</name>
</gene>
<feature type="region of interest" description="Disordered" evidence="6">
    <location>
        <begin position="1"/>
        <end position="75"/>
    </location>
</feature>
<dbReference type="Proteomes" id="UP000244755">
    <property type="component" value="Chromosome 2"/>
</dbReference>
<sequence>MRRSSSGARPSDRRGRAPVESGQSNRPTSRDETGRRPPVTRREIGRSGSSLRNPLISRLRSQHTPPAGTGQEDERIAAMSPPTLKQIRFFVAAVDWGSLSRAAAHLNVAQPALSQQIAQLEAILRNELLIRTARGVRPTEAGQRFYRHARTILRQVDGAVADLTRPGPIIGRVAIGLPTSVATILAHPLLSTILRDYPGIRPELFESLSGYLHELIAQHRLELAILYRDRSGPGLSVQPILREELFLVTKAGADIPATITMREVAGLPLVMPSPTHTLRTMVEAAFSREGLSLTVIADVDSLPTMRRIAASGLAAAILPISGLSGLDEAARPAMIRIVEPTITRPLGLCYAADQPLAGPAALVADLMVAEVRRLVESGAWGNAVLADP</sequence>
<proteinExistence type="inferred from homology"/>
<feature type="compositionally biased region" description="Basic and acidic residues" evidence="6">
    <location>
        <begin position="28"/>
        <end position="45"/>
    </location>
</feature>
<dbReference type="GO" id="GO:2000142">
    <property type="term" value="P:regulation of DNA-templated transcription initiation"/>
    <property type="evidence" value="ECO:0007669"/>
    <property type="project" value="TreeGrafter"/>
</dbReference>
<dbReference type="OrthoDB" id="8479357at2"/>
<feature type="domain" description="HTH lysR-type" evidence="7">
    <location>
        <begin position="82"/>
        <end position="139"/>
    </location>
</feature>
<protein>
    <submittedName>
        <fullName evidence="8">LysR family transcriptional regulator</fullName>
    </submittedName>
</protein>
<evidence type="ECO:0000313" key="8">
    <source>
        <dbReference type="EMBL" id="AWB25338.1"/>
    </source>
</evidence>
<keyword evidence="3" id="KW-0238">DNA-binding</keyword>
<dbReference type="InterPro" id="IPR036390">
    <property type="entry name" value="WH_DNA-bd_sf"/>
</dbReference>
<name>A0A2R4WUX9_9HYPH</name>
<dbReference type="Pfam" id="PF03466">
    <property type="entry name" value="LysR_substrate"/>
    <property type="match status" value="1"/>
</dbReference>
<evidence type="ECO:0000313" key="9">
    <source>
        <dbReference type="Proteomes" id="UP000244755"/>
    </source>
</evidence>
<keyword evidence="5" id="KW-0804">Transcription</keyword>
<dbReference type="InterPro" id="IPR005119">
    <property type="entry name" value="LysR_subst-bd"/>
</dbReference>
<evidence type="ECO:0000256" key="3">
    <source>
        <dbReference type="ARBA" id="ARBA00023125"/>
    </source>
</evidence>
<accession>A0A2R4WUX9</accession>
<evidence type="ECO:0000256" key="5">
    <source>
        <dbReference type="ARBA" id="ARBA00023163"/>
    </source>
</evidence>
<evidence type="ECO:0000256" key="4">
    <source>
        <dbReference type="ARBA" id="ARBA00023159"/>
    </source>
</evidence>
<dbReference type="GO" id="GO:0003700">
    <property type="term" value="F:DNA-binding transcription factor activity"/>
    <property type="evidence" value="ECO:0007669"/>
    <property type="project" value="InterPro"/>
</dbReference>
<evidence type="ECO:0000256" key="6">
    <source>
        <dbReference type="SAM" id="MobiDB-lite"/>
    </source>
</evidence>